<evidence type="ECO:0000259" key="4">
    <source>
        <dbReference type="PROSITE" id="PS50862"/>
    </source>
</evidence>
<dbReference type="EMBL" id="DSUH01000297">
    <property type="protein sequence ID" value="HGU33723.1"/>
    <property type="molecule type" value="Genomic_DNA"/>
</dbReference>
<evidence type="ECO:0000313" key="5">
    <source>
        <dbReference type="EMBL" id="HGU33723.1"/>
    </source>
</evidence>
<dbReference type="PANTHER" id="PTHR42918">
    <property type="entry name" value="LYSYL-TRNA SYNTHETASE"/>
    <property type="match status" value="1"/>
</dbReference>
<dbReference type="GO" id="GO:0006430">
    <property type="term" value="P:lysyl-tRNA aminoacylation"/>
    <property type="evidence" value="ECO:0007669"/>
    <property type="project" value="InterPro"/>
</dbReference>
<dbReference type="InterPro" id="IPR004364">
    <property type="entry name" value="Aa-tRNA-synt_II"/>
</dbReference>
<name>A0A7C4RTK6_9BACT</name>
<dbReference type="InterPro" id="IPR006195">
    <property type="entry name" value="aa-tRNA-synth_II"/>
</dbReference>
<keyword evidence="3" id="KW-0067">ATP-binding</keyword>
<dbReference type="GO" id="GO:0005524">
    <property type="term" value="F:ATP binding"/>
    <property type="evidence" value="ECO:0007669"/>
    <property type="project" value="UniProtKB-KW"/>
</dbReference>
<keyword evidence="2" id="KW-0547">Nucleotide-binding</keyword>
<sequence>MPSYRQTTIRPWLDIRCRMIRAIRRFFEEAGYLEVETPIRIPAPAPEAHIDTFASESWFLHASPELCMKRLLAAGYNRIFQICRVMRKGERGARHLPEFTLLEWYTADADYRHMMAQSEALIRYVAEALFGEPRLQVQGQVIDLTPPWERLTVAEAFLRHTPVSVEKALSEGRFDEWMGLAIEPNLGRKKPVFLYDYPTACGSLARKSPTNPDVVERFELYIAGIELCNAFSELCDPVEQRLRFEQEHAIRSRLGKAPYPSPEPFLEALAHMPPATGNALGIDRLAMLFADRASIDEVTAFTPEEL</sequence>
<dbReference type="InterPro" id="IPR004525">
    <property type="entry name" value="EpmA"/>
</dbReference>
<gene>
    <name evidence="5" type="primary">genX</name>
    <name evidence="5" type="ORF">ENS29_12850</name>
</gene>
<dbReference type="GO" id="GO:0004824">
    <property type="term" value="F:lysine-tRNA ligase activity"/>
    <property type="evidence" value="ECO:0007669"/>
    <property type="project" value="InterPro"/>
</dbReference>
<dbReference type="PANTHER" id="PTHR42918:SF6">
    <property type="entry name" value="ELONGATION FACTOR P--(R)-BETA-LYSINE LIGASE"/>
    <property type="match status" value="1"/>
</dbReference>
<comment type="caution">
    <text evidence="5">The sequence shown here is derived from an EMBL/GenBank/DDBJ whole genome shotgun (WGS) entry which is preliminary data.</text>
</comment>
<organism evidence="5">
    <name type="scientific">Desulfatirhabdium butyrativorans</name>
    <dbReference type="NCBI Taxonomy" id="340467"/>
    <lineage>
        <taxon>Bacteria</taxon>
        <taxon>Pseudomonadati</taxon>
        <taxon>Thermodesulfobacteriota</taxon>
        <taxon>Desulfobacteria</taxon>
        <taxon>Desulfobacterales</taxon>
        <taxon>Desulfatirhabdiaceae</taxon>
        <taxon>Desulfatirhabdium</taxon>
    </lineage>
</organism>
<accession>A0A7C4RTK6</accession>
<dbReference type="PROSITE" id="PS50862">
    <property type="entry name" value="AA_TRNA_LIGASE_II"/>
    <property type="match status" value="1"/>
</dbReference>
<evidence type="ECO:0000256" key="2">
    <source>
        <dbReference type="ARBA" id="ARBA00022741"/>
    </source>
</evidence>
<dbReference type="SUPFAM" id="SSF55681">
    <property type="entry name" value="Class II aaRS and biotin synthetases"/>
    <property type="match status" value="1"/>
</dbReference>
<dbReference type="Gene3D" id="3.30.930.10">
    <property type="entry name" value="Bira Bifunctional Protein, Domain 2"/>
    <property type="match status" value="1"/>
</dbReference>
<reference evidence="5" key="1">
    <citation type="journal article" date="2020" name="mSystems">
        <title>Genome- and Community-Level Interaction Insights into Carbon Utilization and Element Cycling Functions of Hydrothermarchaeota in Hydrothermal Sediment.</title>
        <authorList>
            <person name="Zhou Z."/>
            <person name="Liu Y."/>
            <person name="Xu W."/>
            <person name="Pan J."/>
            <person name="Luo Z.H."/>
            <person name="Li M."/>
        </authorList>
    </citation>
    <scope>NUCLEOTIDE SEQUENCE [LARGE SCALE GENOMIC DNA]</scope>
    <source>
        <strain evidence="5">SpSt-477</strain>
    </source>
</reference>
<dbReference type="AlphaFoldDB" id="A0A7C4RTK6"/>
<evidence type="ECO:0000256" key="3">
    <source>
        <dbReference type="ARBA" id="ARBA00022840"/>
    </source>
</evidence>
<proteinExistence type="predicted"/>
<feature type="domain" description="Aminoacyl-transfer RNA synthetases class-II family profile" evidence="4">
    <location>
        <begin position="15"/>
        <end position="303"/>
    </location>
</feature>
<protein>
    <submittedName>
        <fullName evidence="5">EF-P lysine aminoacylase GenX</fullName>
    </submittedName>
</protein>
<dbReference type="NCBIfam" id="TIGR00462">
    <property type="entry name" value="genX"/>
    <property type="match status" value="1"/>
</dbReference>
<dbReference type="InterPro" id="IPR045864">
    <property type="entry name" value="aa-tRNA-synth_II/BPL/LPL"/>
</dbReference>
<keyword evidence="1" id="KW-0436">Ligase</keyword>
<dbReference type="Pfam" id="PF00152">
    <property type="entry name" value="tRNA-synt_2"/>
    <property type="match status" value="1"/>
</dbReference>
<evidence type="ECO:0000256" key="1">
    <source>
        <dbReference type="ARBA" id="ARBA00022598"/>
    </source>
</evidence>
<dbReference type="GO" id="GO:0000049">
    <property type="term" value="F:tRNA binding"/>
    <property type="evidence" value="ECO:0007669"/>
    <property type="project" value="TreeGrafter"/>
</dbReference>
<dbReference type="GO" id="GO:0005829">
    <property type="term" value="C:cytosol"/>
    <property type="evidence" value="ECO:0007669"/>
    <property type="project" value="TreeGrafter"/>
</dbReference>